<dbReference type="PANTHER" id="PTHR11207:SF0">
    <property type="entry name" value="RIBONUCLEASE 3"/>
    <property type="match status" value="1"/>
</dbReference>
<keyword evidence="8" id="KW-0819">tRNA processing</keyword>
<dbReference type="NCBIfam" id="TIGR02191">
    <property type="entry name" value="RNaseIII"/>
    <property type="match status" value="1"/>
</dbReference>
<keyword evidence="8" id="KW-0698">rRNA processing</keyword>
<dbReference type="Pfam" id="PF14622">
    <property type="entry name" value="Ribonucleas_3_3"/>
    <property type="match status" value="1"/>
</dbReference>
<dbReference type="PANTHER" id="PTHR11207">
    <property type="entry name" value="RIBONUCLEASE III"/>
    <property type="match status" value="1"/>
</dbReference>
<feature type="active site" evidence="8">
    <location>
        <position position="75"/>
    </location>
</feature>
<keyword evidence="5 8" id="KW-0255">Endonuclease</keyword>
<evidence type="ECO:0000256" key="6">
    <source>
        <dbReference type="ARBA" id="ARBA00022801"/>
    </source>
</evidence>
<proteinExistence type="inferred from homology"/>
<comment type="catalytic activity">
    <reaction evidence="1 8">
        <text>Endonucleolytic cleavage to 5'-phosphomonoester.</text>
        <dbReference type="EC" id="3.1.26.3"/>
    </reaction>
</comment>
<keyword evidence="4 8" id="KW-0540">Nuclease</keyword>
<feature type="binding site" evidence="8">
    <location>
        <position position="71"/>
    </location>
    <ligand>
        <name>Mg(2+)</name>
        <dbReference type="ChEBI" id="CHEBI:18420"/>
    </ligand>
</feature>
<dbReference type="PROSITE" id="PS50137">
    <property type="entry name" value="DS_RBD"/>
    <property type="match status" value="1"/>
</dbReference>
<feature type="active site" evidence="8">
    <location>
        <position position="147"/>
    </location>
</feature>
<dbReference type="PROSITE" id="PS50142">
    <property type="entry name" value="RNASE_3_2"/>
    <property type="match status" value="1"/>
</dbReference>
<keyword evidence="3 8" id="KW-0507">mRNA processing</keyword>
<dbReference type="Pfam" id="PF00035">
    <property type="entry name" value="dsrm"/>
    <property type="match status" value="1"/>
</dbReference>
<dbReference type="InterPro" id="IPR000999">
    <property type="entry name" value="RNase_III_dom"/>
</dbReference>
<dbReference type="Gene3D" id="3.30.160.20">
    <property type="match status" value="1"/>
</dbReference>
<dbReference type="SMART" id="SM00358">
    <property type="entry name" value="DSRM"/>
    <property type="match status" value="1"/>
</dbReference>
<dbReference type="Gene3D" id="1.10.1520.10">
    <property type="entry name" value="Ribonuclease III domain"/>
    <property type="match status" value="1"/>
</dbReference>
<accession>A0ABY6GG72</accession>
<keyword evidence="7 8" id="KW-0694">RNA-binding</keyword>
<evidence type="ECO:0000256" key="3">
    <source>
        <dbReference type="ARBA" id="ARBA00022664"/>
    </source>
</evidence>
<dbReference type="CDD" id="cd10845">
    <property type="entry name" value="DSRM_RNAse_III_family"/>
    <property type="match status" value="1"/>
</dbReference>
<evidence type="ECO:0000256" key="5">
    <source>
        <dbReference type="ARBA" id="ARBA00022759"/>
    </source>
</evidence>
<comment type="subcellular location">
    <subcellularLocation>
        <location evidence="8">Cytoplasm</location>
    </subcellularLocation>
</comment>
<keyword evidence="12" id="KW-1185">Reference proteome</keyword>
<dbReference type="InterPro" id="IPR014720">
    <property type="entry name" value="dsRBD_dom"/>
</dbReference>
<comment type="cofactor">
    <cofactor evidence="8">
        <name>Mg(2+)</name>
        <dbReference type="ChEBI" id="CHEBI:18420"/>
    </cofactor>
</comment>
<feature type="domain" description="DRBM" evidence="9">
    <location>
        <begin position="183"/>
        <end position="251"/>
    </location>
</feature>
<dbReference type="EMBL" id="CP107052">
    <property type="protein sequence ID" value="UYH50486.1"/>
    <property type="molecule type" value="Genomic_DNA"/>
</dbReference>
<evidence type="ECO:0000256" key="8">
    <source>
        <dbReference type="HAMAP-Rule" id="MF_00104"/>
    </source>
</evidence>
<evidence type="ECO:0000313" key="11">
    <source>
        <dbReference type="EMBL" id="UYH50486.1"/>
    </source>
</evidence>
<name>A0ABY6GG72_9PROT</name>
<evidence type="ECO:0000259" key="10">
    <source>
        <dbReference type="PROSITE" id="PS50142"/>
    </source>
</evidence>
<dbReference type="EC" id="3.1.26.3" evidence="8"/>
<keyword evidence="8" id="KW-0460">Magnesium</keyword>
<organism evidence="11 12">
    <name type="scientific">Candidatus Kirkpatrickella diaphorinae</name>
    <dbReference type="NCBI Taxonomy" id="2984322"/>
    <lineage>
        <taxon>Bacteria</taxon>
        <taxon>Pseudomonadati</taxon>
        <taxon>Pseudomonadota</taxon>
        <taxon>Alphaproteobacteria</taxon>
        <taxon>Acetobacterales</taxon>
        <taxon>Acetobacteraceae</taxon>
        <taxon>Candidatus Kirkpatrickella</taxon>
    </lineage>
</organism>
<keyword evidence="8" id="KW-0699">rRNA-binding</keyword>
<gene>
    <name evidence="8 11" type="primary">rnc</name>
    <name evidence="11" type="ORF">N5W20_04970</name>
</gene>
<dbReference type="InterPro" id="IPR036389">
    <property type="entry name" value="RNase_III_sf"/>
</dbReference>
<keyword evidence="8" id="KW-0963">Cytoplasm</keyword>
<keyword evidence="8" id="KW-0479">Metal-binding</keyword>
<keyword evidence="6 8" id="KW-0378">Hydrolase</keyword>
<comment type="subunit">
    <text evidence="8">Homodimer.</text>
</comment>
<reference evidence="11" key="1">
    <citation type="submission" date="2022-10" db="EMBL/GenBank/DDBJ databases">
        <title>Candidatus Kirkpatrella diaphorinas gen. nov., sp. nov., an uncultured endosymbiont identified in a population of Diaphorina citri from Hawaii.</title>
        <authorList>
            <person name="Henry E.M."/>
            <person name="Carlson C.R."/>
            <person name="Kuo Y.-W."/>
        </authorList>
    </citation>
    <scope>NUCLEOTIDE SEQUENCE</scope>
    <source>
        <strain evidence="11">CADCRV1</strain>
    </source>
</reference>
<evidence type="ECO:0000256" key="2">
    <source>
        <dbReference type="ARBA" id="ARBA00010183"/>
    </source>
</evidence>
<sequence>MSSPRKSALPSPHLKVSLTRLQTSLDYVFKDAALLERALTHRSAVALRGGGRRPARRADPRQSLASNERLEFIGDRVLGLVVAEWLLERFPDETEGALGPRHAALVSRNALAPVAEALDLSEMLNIAEHEERSGIRHLANVLADAMEAILGALYLDGGLDPVRRFVHRHWASIMEAQITPPKDPKTALQEFVLGNDRTLPVYETIRTEGPSHAPQFTVRVSALALSAEGTARSKRLAESAAASALMRLLRRETDLKKDMS</sequence>
<evidence type="ECO:0000313" key="12">
    <source>
        <dbReference type="Proteomes" id="UP001163831"/>
    </source>
</evidence>
<feature type="domain" description="RNase III" evidence="10">
    <location>
        <begin position="18"/>
        <end position="158"/>
    </location>
</feature>
<evidence type="ECO:0000256" key="4">
    <source>
        <dbReference type="ARBA" id="ARBA00022722"/>
    </source>
</evidence>
<comment type="function">
    <text evidence="8">Digests double-stranded RNA. Involved in the processing of primary rRNA transcript to yield the immediate precursors to the large and small rRNAs (23S and 16S). Processes some mRNAs, and tRNAs when they are encoded in the rRNA operon. Processes pre-crRNA and tracrRNA of type II CRISPR loci if present in the organism.</text>
</comment>
<dbReference type="SMART" id="SM00535">
    <property type="entry name" value="RIBOc"/>
    <property type="match status" value="1"/>
</dbReference>
<dbReference type="InterPro" id="IPR011907">
    <property type="entry name" value="RNase_III"/>
</dbReference>
<feature type="binding site" evidence="8">
    <location>
        <position position="147"/>
    </location>
    <ligand>
        <name>Mg(2+)</name>
        <dbReference type="ChEBI" id="CHEBI:18420"/>
    </ligand>
</feature>
<feature type="binding site" evidence="8">
    <location>
        <position position="144"/>
    </location>
    <ligand>
        <name>Mg(2+)</name>
        <dbReference type="ChEBI" id="CHEBI:18420"/>
    </ligand>
</feature>
<protein>
    <recommendedName>
        <fullName evidence="8">Ribonuclease 3</fullName>
        <ecNumber evidence="8">3.1.26.3</ecNumber>
    </recommendedName>
    <alternativeName>
        <fullName evidence="8">Ribonuclease III</fullName>
        <shortName evidence="8">RNase III</shortName>
    </alternativeName>
</protein>
<dbReference type="HAMAP" id="MF_00104">
    <property type="entry name" value="RNase_III"/>
    <property type="match status" value="1"/>
</dbReference>
<dbReference type="GO" id="GO:0004525">
    <property type="term" value="F:ribonuclease III activity"/>
    <property type="evidence" value="ECO:0007669"/>
    <property type="project" value="UniProtKB-EC"/>
</dbReference>
<dbReference type="RefSeq" id="WP_319806070.1">
    <property type="nucleotide sequence ID" value="NZ_CP107052.1"/>
</dbReference>
<dbReference type="CDD" id="cd00593">
    <property type="entry name" value="RIBOc"/>
    <property type="match status" value="1"/>
</dbReference>
<dbReference type="SUPFAM" id="SSF54768">
    <property type="entry name" value="dsRNA-binding domain-like"/>
    <property type="match status" value="1"/>
</dbReference>
<dbReference type="Proteomes" id="UP001163831">
    <property type="component" value="Chromosome"/>
</dbReference>
<comment type="similarity">
    <text evidence="2">Belongs to the ribonuclease III family.</text>
</comment>
<dbReference type="SUPFAM" id="SSF69065">
    <property type="entry name" value="RNase III domain-like"/>
    <property type="match status" value="1"/>
</dbReference>
<evidence type="ECO:0000256" key="1">
    <source>
        <dbReference type="ARBA" id="ARBA00000109"/>
    </source>
</evidence>
<evidence type="ECO:0000259" key="9">
    <source>
        <dbReference type="PROSITE" id="PS50137"/>
    </source>
</evidence>
<evidence type="ECO:0000256" key="7">
    <source>
        <dbReference type="ARBA" id="ARBA00022884"/>
    </source>
</evidence>